<dbReference type="STRING" id="366522.GCA_001548055_01028"/>
<evidence type="ECO:0008006" key="3">
    <source>
        <dbReference type="Google" id="ProtNLM"/>
    </source>
</evidence>
<organism evidence="1 2">
    <name type="scientific">Sulfurospirillum cavolei</name>
    <dbReference type="NCBI Taxonomy" id="366522"/>
    <lineage>
        <taxon>Bacteria</taxon>
        <taxon>Pseudomonadati</taxon>
        <taxon>Campylobacterota</taxon>
        <taxon>Epsilonproteobacteria</taxon>
        <taxon>Campylobacterales</taxon>
        <taxon>Sulfurospirillaceae</taxon>
        <taxon>Sulfurospirillum</taxon>
    </lineage>
</organism>
<protein>
    <recommendedName>
        <fullName evidence="3">STAS domain-containing protein</fullName>
    </recommendedName>
</protein>
<dbReference type="EMBL" id="DLUG01000020">
    <property type="protein sequence ID" value="DAB37246.1"/>
    <property type="molecule type" value="Genomic_DNA"/>
</dbReference>
<gene>
    <name evidence="1" type="ORF">CFH80_00605</name>
</gene>
<evidence type="ECO:0000313" key="2">
    <source>
        <dbReference type="Proteomes" id="UP000231638"/>
    </source>
</evidence>
<evidence type="ECO:0000313" key="1">
    <source>
        <dbReference type="EMBL" id="DAB37246.1"/>
    </source>
</evidence>
<comment type="caution">
    <text evidence="1">The sequence shown here is derived from an EMBL/GenBank/DDBJ whole genome shotgun (WGS) entry which is preliminary data.</text>
</comment>
<dbReference type="Proteomes" id="UP000231638">
    <property type="component" value="Unassembled WGS sequence"/>
</dbReference>
<name>A0A2D3WG38_9BACT</name>
<proteinExistence type="predicted"/>
<reference evidence="1 2" key="1">
    <citation type="journal article" date="2017" name="Front. Microbiol.">
        <title>Comparative Genomic Analysis of the Class Epsilonproteobacteria and Proposed Reclassification to Epsilonbacteraeota (phyl. nov.).</title>
        <authorList>
            <person name="Waite D.W."/>
            <person name="Vanwonterghem I."/>
            <person name="Rinke C."/>
            <person name="Parks D.H."/>
            <person name="Zhang Y."/>
            <person name="Takai K."/>
            <person name="Sievert S.M."/>
            <person name="Simon J."/>
            <person name="Campbell B.J."/>
            <person name="Hanson T.E."/>
            <person name="Woyke T."/>
            <person name="Klotz M.G."/>
            <person name="Hugenholtz P."/>
        </authorList>
    </citation>
    <scope>NUCLEOTIDE SEQUENCE [LARGE SCALE GENOMIC DNA]</scope>
    <source>
        <strain evidence="1">UBA11420</strain>
    </source>
</reference>
<sequence>MVTKVRSESVDVVVTGTIKTVSDTQAIKEAVLKAHTSHIDVPIRLFLQDSFIITSSLIGFLIKVIKMDHYALIVEVGSLELYEMLEDMNLIEIMNVRKASV</sequence>
<dbReference type="AlphaFoldDB" id="A0A2D3WG38"/>
<accession>A0A2D3WG38</accession>